<organism evidence="2 3">
    <name type="scientific">Salmonella enterica</name>
    <name type="common">Salmonella choleraesuis</name>
    <dbReference type="NCBI Taxonomy" id="28901"/>
    <lineage>
        <taxon>Bacteria</taxon>
        <taxon>Pseudomonadati</taxon>
        <taxon>Pseudomonadota</taxon>
        <taxon>Gammaproteobacteria</taxon>
        <taxon>Enterobacterales</taxon>
        <taxon>Enterobacteriaceae</taxon>
        <taxon>Salmonella</taxon>
    </lineage>
</organism>
<name>A0A3F3J0H1_SALER</name>
<evidence type="ECO:0000313" key="3">
    <source>
        <dbReference type="Proteomes" id="UP000866740"/>
    </source>
</evidence>
<dbReference type="RefSeq" id="WP_070802515.1">
    <property type="nucleotide sequence ID" value="NZ_MLTE01000017.1"/>
</dbReference>
<proteinExistence type="predicted"/>
<sequence>MKYLLPVVIFASACVSGSVLAATPTLCSTVTYTAFGEKEKTVRDCVDANTENFFINAKINDYTLPTLAVGLEIPSWVSETGHGVQKAFIGQVTKQNGVYTVRVQIELDGKKIITSSPVEVGSTKTVVVNGEKIQLNLHRQVI</sequence>
<dbReference type="AlphaFoldDB" id="A0A3F3J0H1"/>
<evidence type="ECO:0000313" key="2">
    <source>
        <dbReference type="EMBL" id="OHJ48358.1"/>
    </source>
</evidence>
<evidence type="ECO:0000256" key="1">
    <source>
        <dbReference type="SAM" id="SignalP"/>
    </source>
</evidence>
<accession>A0A3F3J0H1</accession>
<feature type="chain" id="PRO_5017606786" evidence="1">
    <location>
        <begin position="22"/>
        <end position="142"/>
    </location>
</feature>
<feature type="signal peptide" evidence="1">
    <location>
        <begin position="1"/>
        <end position="21"/>
    </location>
</feature>
<dbReference type="EMBL" id="MLTE01000017">
    <property type="protein sequence ID" value="OHJ48358.1"/>
    <property type="molecule type" value="Genomic_DNA"/>
</dbReference>
<protein>
    <submittedName>
        <fullName evidence="2">Uncharacterized protein</fullName>
    </submittedName>
</protein>
<keyword evidence="1" id="KW-0732">Signal</keyword>
<reference evidence="2 3" key="1">
    <citation type="submission" date="2016-09" db="EMBL/GenBank/DDBJ databases">
        <title>Whole genome sequencing of Salmonella enterica.</title>
        <authorList>
            <person name="Bell R."/>
        </authorList>
    </citation>
    <scope>NUCLEOTIDE SEQUENCE [LARGE SCALE GENOMIC DNA]</scope>
    <source>
        <strain evidence="2 3">CFSAN044929</strain>
    </source>
</reference>
<comment type="caution">
    <text evidence="2">The sequence shown here is derived from an EMBL/GenBank/DDBJ whole genome shotgun (WGS) entry which is preliminary data.</text>
</comment>
<dbReference type="Proteomes" id="UP000866740">
    <property type="component" value="Unassembled WGS sequence"/>
</dbReference>
<gene>
    <name evidence="2" type="ORF">A7S51_20960</name>
</gene>